<dbReference type="PANTHER" id="PTHR22814">
    <property type="entry name" value="COPPER TRANSPORT PROTEIN ATOX1-RELATED"/>
    <property type="match status" value="1"/>
</dbReference>
<dbReference type="Gene3D" id="3.30.70.100">
    <property type="match status" value="1"/>
</dbReference>
<evidence type="ECO:0000313" key="4">
    <source>
        <dbReference type="EMBL" id="KAG0554157.1"/>
    </source>
</evidence>
<proteinExistence type="predicted"/>
<dbReference type="AlphaFoldDB" id="A0A8T0G6P6"/>
<dbReference type="Pfam" id="PF00403">
    <property type="entry name" value="HMA"/>
    <property type="match status" value="1"/>
</dbReference>
<dbReference type="EMBL" id="CM026433">
    <property type="protein sequence ID" value="KAG0554157.1"/>
    <property type="molecule type" value="Genomic_DNA"/>
</dbReference>
<gene>
    <name evidence="4" type="ORF">KC19_12G067800</name>
</gene>
<organism evidence="4 5">
    <name type="scientific">Ceratodon purpureus</name>
    <name type="common">Fire moss</name>
    <name type="synonym">Dicranum purpureum</name>
    <dbReference type="NCBI Taxonomy" id="3225"/>
    <lineage>
        <taxon>Eukaryota</taxon>
        <taxon>Viridiplantae</taxon>
        <taxon>Streptophyta</taxon>
        <taxon>Embryophyta</taxon>
        <taxon>Bryophyta</taxon>
        <taxon>Bryophytina</taxon>
        <taxon>Bryopsida</taxon>
        <taxon>Dicranidae</taxon>
        <taxon>Pseudoditrichales</taxon>
        <taxon>Ditrichaceae</taxon>
        <taxon>Ceratodon</taxon>
    </lineage>
</organism>
<evidence type="ECO:0000256" key="1">
    <source>
        <dbReference type="ARBA" id="ARBA00022723"/>
    </source>
</evidence>
<name>A0A8T0G6P6_CERPU</name>
<comment type="caution">
    <text evidence="4">The sequence shown here is derived from an EMBL/GenBank/DDBJ whole genome shotgun (WGS) entry which is preliminary data.</text>
</comment>
<keyword evidence="5" id="KW-1185">Reference proteome</keyword>
<accession>A0A8T0G6P6</accession>
<dbReference type="GO" id="GO:0046872">
    <property type="term" value="F:metal ion binding"/>
    <property type="evidence" value="ECO:0007669"/>
    <property type="project" value="UniProtKB-KW"/>
</dbReference>
<dbReference type="PROSITE" id="PS50846">
    <property type="entry name" value="HMA_2"/>
    <property type="match status" value="1"/>
</dbReference>
<dbReference type="InterPro" id="IPR006121">
    <property type="entry name" value="HMA_dom"/>
</dbReference>
<dbReference type="CDD" id="cd00371">
    <property type="entry name" value="HMA"/>
    <property type="match status" value="1"/>
</dbReference>
<feature type="compositionally biased region" description="Basic and acidic residues" evidence="2">
    <location>
        <begin position="316"/>
        <end position="326"/>
    </location>
</feature>
<dbReference type="InterPro" id="IPR036163">
    <property type="entry name" value="HMA_dom_sf"/>
</dbReference>
<keyword evidence="1" id="KW-0479">Metal-binding</keyword>
<evidence type="ECO:0000256" key="2">
    <source>
        <dbReference type="SAM" id="MobiDB-lite"/>
    </source>
</evidence>
<dbReference type="OrthoDB" id="689350at2759"/>
<reference evidence="4" key="1">
    <citation type="submission" date="2020-06" db="EMBL/GenBank/DDBJ databases">
        <title>WGS assembly of Ceratodon purpureus strain R40.</title>
        <authorList>
            <person name="Carey S.B."/>
            <person name="Jenkins J."/>
            <person name="Shu S."/>
            <person name="Lovell J.T."/>
            <person name="Sreedasyam A."/>
            <person name="Maumus F."/>
            <person name="Tiley G.P."/>
            <person name="Fernandez-Pozo N."/>
            <person name="Barry K."/>
            <person name="Chen C."/>
            <person name="Wang M."/>
            <person name="Lipzen A."/>
            <person name="Daum C."/>
            <person name="Saski C.A."/>
            <person name="Payton A.C."/>
            <person name="Mcbreen J.C."/>
            <person name="Conrad R.E."/>
            <person name="Kollar L.M."/>
            <person name="Olsson S."/>
            <person name="Huttunen S."/>
            <person name="Landis J.B."/>
            <person name="Wickett N.J."/>
            <person name="Johnson M.G."/>
            <person name="Rensing S.A."/>
            <person name="Grimwood J."/>
            <person name="Schmutz J."/>
            <person name="Mcdaniel S.F."/>
        </authorList>
    </citation>
    <scope>NUCLEOTIDE SEQUENCE</scope>
    <source>
        <strain evidence="4">R40</strain>
    </source>
</reference>
<evidence type="ECO:0000313" key="5">
    <source>
        <dbReference type="Proteomes" id="UP000822688"/>
    </source>
</evidence>
<feature type="domain" description="HMA" evidence="3">
    <location>
        <begin position="146"/>
        <end position="209"/>
    </location>
</feature>
<sequence length="335" mass="38519">MPSLMSMEELFYGPPEETWILPTRENEPLRRFRERDFSPPRRLLKPELPLQPVARAHMNPRPLMNREIRPVVRAEPRPAPVNHELRPIERLARVHTVPEPVPVTVEIPVPTPVAPPTQVVVAPPPAPAPPVQVVKRSVSPPRPIIHHPIELKVPMCCEKCAKKVKDRLEDLEGVESVVTDQYNQKVVVYGRVDPERVLNRVRLVKKRSAFWDMTVDYSEKYRRARQAEVEAIARENAKRAEVVKQAKEAEAKAMMAPVVAPKVVVNLPQEQHGPKVTAILPAEKERTMPFVAESRVHNQRFVSPPRAYRQEMYHGPAPHEMHRRPEFYNGRQYGY</sequence>
<dbReference type="SUPFAM" id="SSF55008">
    <property type="entry name" value="HMA, heavy metal-associated domain"/>
    <property type="match status" value="1"/>
</dbReference>
<evidence type="ECO:0000259" key="3">
    <source>
        <dbReference type="PROSITE" id="PS50846"/>
    </source>
</evidence>
<feature type="region of interest" description="Disordered" evidence="2">
    <location>
        <begin position="316"/>
        <end position="335"/>
    </location>
</feature>
<dbReference type="Proteomes" id="UP000822688">
    <property type="component" value="Chromosome 12"/>
</dbReference>
<protein>
    <recommendedName>
        <fullName evidence="3">HMA domain-containing protein</fullName>
    </recommendedName>
</protein>
<dbReference type="PANTHER" id="PTHR22814:SF336">
    <property type="entry name" value="HEAVY METAL-ASSOCIATED ISOPRENYLATED PLANT PROTEIN 23"/>
    <property type="match status" value="1"/>
</dbReference>